<reference evidence="2" key="2">
    <citation type="submission" date="2017-11" db="EMBL/GenBank/DDBJ databases">
        <title>Coralsnake Venomics: Analyses of Venom Gland Transcriptomes and Proteomes of Six Brazilian Taxa.</title>
        <authorList>
            <person name="Aird S.D."/>
            <person name="Jorge da Silva N."/>
            <person name="Qiu L."/>
            <person name="Villar-Briones A."/>
            <person name="Aparecida-Saddi V."/>
            <person name="Campos-Telles M.P."/>
            <person name="Grau M."/>
            <person name="Mikheyev A.S."/>
        </authorList>
    </citation>
    <scope>NUCLEOTIDE SEQUENCE</scope>
    <source>
        <tissue evidence="2">Venom_gland</tissue>
    </source>
</reference>
<dbReference type="PANTHER" id="PTHR31635">
    <property type="entry name" value="REVERSE TRANSCRIPTASE DOMAIN-CONTAINING PROTEIN-RELATED"/>
    <property type="match status" value="1"/>
</dbReference>
<protein>
    <recommendedName>
        <fullName evidence="1">Reverse transcriptase domain-containing protein</fullName>
    </recommendedName>
</protein>
<organism evidence="2">
    <name type="scientific">Micrurus corallinus</name>
    <name type="common">Brazilian coral snake</name>
    <dbReference type="NCBI Taxonomy" id="54390"/>
    <lineage>
        <taxon>Eukaryota</taxon>
        <taxon>Metazoa</taxon>
        <taxon>Chordata</taxon>
        <taxon>Craniata</taxon>
        <taxon>Vertebrata</taxon>
        <taxon>Euteleostomi</taxon>
        <taxon>Lepidosauria</taxon>
        <taxon>Squamata</taxon>
        <taxon>Bifurcata</taxon>
        <taxon>Unidentata</taxon>
        <taxon>Episquamata</taxon>
        <taxon>Toxicofera</taxon>
        <taxon>Serpentes</taxon>
        <taxon>Colubroidea</taxon>
        <taxon>Elapidae</taxon>
        <taxon>Elapinae</taxon>
        <taxon>Micrurus</taxon>
    </lineage>
</organism>
<evidence type="ECO:0000259" key="1">
    <source>
        <dbReference type="Pfam" id="PF00078"/>
    </source>
</evidence>
<accession>A0A2D4EPX2</accession>
<dbReference type="AlphaFoldDB" id="A0A2D4EPX2"/>
<evidence type="ECO:0000313" key="2">
    <source>
        <dbReference type="EMBL" id="LAA37263.1"/>
    </source>
</evidence>
<sequence length="108" mass="12903">MSSLLFILTIEELTKIRQNKDITGLKMKKQEYKTQAFADDLVFFIEEPMETGTNLLKEIEQYELVAGLKINKEKTKMLVKNLTGKQKNELENWDCKWKKRLMFDNKRR</sequence>
<reference evidence="2" key="1">
    <citation type="submission" date="2017-07" db="EMBL/GenBank/DDBJ databases">
        <authorList>
            <person name="Mikheyev A."/>
            <person name="Grau M."/>
        </authorList>
    </citation>
    <scope>NUCLEOTIDE SEQUENCE</scope>
    <source>
        <tissue evidence="2">Venom_gland</tissue>
    </source>
</reference>
<dbReference type="InterPro" id="IPR000477">
    <property type="entry name" value="RT_dom"/>
</dbReference>
<name>A0A2D4EPX2_MICCO</name>
<dbReference type="EMBL" id="IACJ01017274">
    <property type="protein sequence ID" value="LAA37263.1"/>
    <property type="molecule type" value="Transcribed_RNA"/>
</dbReference>
<dbReference type="PANTHER" id="PTHR31635:SF196">
    <property type="entry name" value="REVERSE TRANSCRIPTASE DOMAIN-CONTAINING PROTEIN-RELATED"/>
    <property type="match status" value="1"/>
</dbReference>
<proteinExistence type="predicted"/>
<feature type="domain" description="Reverse transcriptase" evidence="1">
    <location>
        <begin position="1"/>
        <end position="79"/>
    </location>
</feature>
<dbReference type="Pfam" id="PF00078">
    <property type="entry name" value="RVT_1"/>
    <property type="match status" value="1"/>
</dbReference>